<sequence>MNKSCTNYSRHTDNEKSENESFNEEQINSDLQSQEPIGCMTDNPACSAIFSLRETKGPLDPPEVYLEKFKNRKDHKLYKYFLWMTQSIYADSIEYEFLDLCEYLILPIISNIFEFDKKYDALEFIRSLSDVERDDTALYCLPRGKISEVNRVFLGSRRIFFNVFVEQYLKRSQIFPYLIETDDFGMELSGAKFEIKTSGAQFGGKITDTINNKVYYVKVHQNYPLKNMKDGLFVTEYQQELDEGNQSNFLNHMYDRTQARTVDLKEPFMYKVLESLKLGAKVDFIINPFINFGFYIVSESLSNDKQTFIDIKSFRESEKTFCIQYYINDFRIDIVNSRTSFGELKQHFKRKTIVDLTVIDIIFKIFSLRDAHCCNLGFIDKHDSPTVGNEYYQAKKWLERGQDFRIIDFLPSKKRKCGYIIPQIVDNYLIGDSEIYDKDLPLMRNIVSRLSAEEKELMQFSNRSLVIKPRNDNIKREKFFMGFSALNQIQKLVDESLSSEEITKHDSNKNTEDIERFRLFLEKKARDIKSLMMQKRNDFQFLRNRTNASLLGFKSRCGIKREHDEKPDFNYIEDAFEDLDYYVNGVYQNYKNLKKFITDGYFEFFDEDGNFKPY</sequence>
<proteinExistence type="predicted"/>
<dbReference type="VEuPathDB" id="TrichDB:TVAGG3_0417440"/>
<keyword evidence="3" id="KW-1185">Reference proteome</keyword>
<name>A2G1M2_TRIV3</name>
<evidence type="ECO:0000256" key="1">
    <source>
        <dbReference type="SAM" id="MobiDB-lite"/>
    </source>
</evidence>
<dbReference type="RefSeq" id="XP_001301872.1">
    <property type="nucleotide sequence ID" value="XM_001301871.1"/>
</dbReference>
<accession>A2G1M2</accession>
<reference evidence="2" key="2">
    <citation type="journal article" date="2007" name="Science">
        <title>Draft genome sequence of the sexually transmitted pathogen Trichomonas vaginalis.</title>
        <authorList>
            <person name="Carlton J.M."/>
            <person name="Hirt R.P."/>
            <person name="Silva J.C."/>
            <person name="Delcher A.L."/>
            <person name="Schatz M."/>
            <person name="Zhao Q."/>
            <person name="Wortman J.R."/>
            <person name="Bidwell S.L."/>
            <person name="Alsmark U.C.M."/>
            <person name="Besteiro S."/>
            <person name="Sicheritz-Ponten T."/>
            <person name="Noel C.J."/>
            <person name="Dacks J.B."/>
            <person name="Foster P.G."/>
            <person name="Simillion C."/>
            <person name="Van de Peer Y."/>
            <person name="Miranda-Saavedra D."/>
            <person name="Barton G.J."/>
            <person name="Westrop G.D."/>
            <person name="Mueller S."/>
            <person name="Dessi D."/>
            <person name="Fiori P.L."/>
            <person name="Ren Q."/>
            <person name="Paulsen I."/>
            <person name="Zhang H."/>
            <person name="Bastida-Corcuera F.D."/>
            <person name="Simoes-Barbosa A."/>
            <person name="Brown M.T."/>
            <person name="Hayes R.D."/>
            <person name="Mukherjee M."/>
            <person name="Okumura C.Y."/>
            <person name="Schneider R."/>
            <person name="Smith A.J."/>
            <person name="Vanacova S."/>
            <person name="Villalvazo M."/>
            <person name="Haas B.J."/>
            <person name="Pertea M."/>
            <person name="Feldblyum T.V."/>
            <person name="Utterback T.R."/>
            <person name="Shu C.L."/>
            <person name="Osoegawa K."/>
            <person name="de Jong P.J."/>
            <person name="Hrdy I."/>
            <person name="Horvathova L."/>
            <person name="Zubacova Z."/>
            <person name="Dolezal P."/>
            <person name="Malik S.B."/>
            <person name="Logsdon J.M. Jr."/>
            <person name="Henze K."/>
            <person name="Gupta A."/>
            <person name="Wang C.C."/>
            <person name="Dunne R.L."/>
            <person name="Upcroft J.A."/>
            <person name="Upcroft P."/>
            <person name="White O."/>
            <person name="Salzberg S.L."/>
            <person name="Tang P."/>
            <person name="Chiu C.-H."/>
            <person name="Lee Y.-S."/>
            <person name="Embley T.M."/>
            <person name="Coombs G.H."/>
            <person name="Mottram J.C."/>
            <person name="Tachezy J."/>
            <person name="Fraser-Liggett C.M."/>
            <person name="Johnson P.J."/>
        </authorList>
    </citation>
    <scope>NUCLEOTIDE SEQUENCE [LARGE SCALE GENOMIC DNA]</scope>
    <source>
        <strain evidence="2">G3</strain>
    </source>
</reference>
<dbReference type="PANTHER" id="PTHR33651">
    <property type="entry name" value="PROTEIN CBG06246"/>
    <property type="match status" value="1"/>
</dbReference>
<dbReference type="VEuPathDB" id="TrichDB:TVAG_375900"/>
<reference evidence="2" key="1">
    <citation type="submission" date="2006-10" db="EMBL/GenBank/DDBJ databases">
        <authorList>
            <person name="Amadeo P."/>
            <person name="Zhao Q."/>
            <person name="Wortman J."/>
            <person name="Fraser-Liggett C."/>
            <person name="Carlton J."/>
        </authorList>
    </citation>
    <scope>NUCLEOTIDE SEQUENCE</scope>
    <source>
        <strain evidence="2">G3</strain>
    </source>
</reference>
<dbReference type="InParanoid" id="A2G1M2"/>
<dbReference type="KEGG" id="tva:4746609"/>
<feature type="compositionally biased region" description="Basic and acidic residues" evidence="1">
    <location>
        <begin position="10"/>
        <end position="19"/>
    </location>
</feature>
<dbReference type="PANTHER" id="PTHR33651:SF2">
    <property type="entry name" value="PI3K_PI4K CATALYTIC DOMAIN-CONTAINING PROTEIN"/>
    <property type="match status" value="1"/>
</dbReference>
<protein>
    <submittedName>
        <fullName evidence="2">Uncharacterized protein</fullName>
    </submittedName>
</protein>
<evidence type="ECO:0000313" key="2">
    <source>
        <dbReference type="EMBL" id="EAX88942.1"/>
    </source>
</evidence>
<gene>
    <name evidence="2" type="ORF">TVAG_375900</name>
</gene>
<evidence type="ECO:0000313" key="3">
    <source>
        <dbReference type="Proteomes" id="UP000001542"/>
    </source>
</evidence>
<dbReference type="Proteomes" id="UP000001542">
    <property type="component" value="Unassembled WGS sequence"/>
</dbReference>
<dbReference type="AlphaFoldDB" id="A2G1M2"/>
<organism evidence="2 3">
    <name type="scientific">Trichomonas vaginalis (strain ATCC PRA-98 / G3)</name>
    <dbReference type="NCBI Taxonomy" id="412133"/>
    <lineage>
        <taxon>Eukaryota</taxon>
        <taxon>Metamonada</taxon>
        <taxon>Parabasalia</taxon>
        <taxon>Trichomonadida</taxon>
        <taxon>Trichomonadidae</taxon>
        <taxon>Trichomonas</taxon>
    </lineage>
</organism>
<dbReference type="EMBL" id="DS114250">
    <property type="protein sequence ID" value="EAX88942.1"/>
    <property type="molecule type" value="Genomic_DNA"/>
</dbReference>
<feature type="region of interest" description="Disordered" evidence="1">
    <location>
        <begin position="1"/>
        <end position="28"/>
    </location>
</feature>